<accession>W0RFH5</accession>
<name>W0RFH5_9BACT</name>
<dbReference type="Proteomes" id="UP000019151">
    <property type="component" value="Chromosome"/>
</dbReference>
<evidence type="ECO:0000256" key="1">
    <source>
        <dbReference type="SAM" id="MobiDB-lite"/>
    </source>
</evidence>
<dbReference type="AlphaFoldDB" id="W0RFH5"/>
<reference evidence="2 3" key="1">
    <citation type="journal article" date="2014" name="Genome Announc.">
        <title>Genome Sequence and Methylome of Soil Bacterium Gemmatirosa kalamazoonensis KBS708T, a Member of the Rarely Cultivated Gemmatimonadetes Phylum.</title>
        <authorList>
            <person name="Debruyn J.M."/>
            <person name="Radosevich M."/>
            <person name="Wommack K.E."/>
            <person name="Polson S.W."/>
            <person name="Hauser L.J."/>
            <person name="Fawaz M.N."/>
            <person name="Korlach J."/>
            <person name="Tsai Y.C."/>
        </authorList>
    </citation>
    <scope>NUCLEOTIDE SEQUENCE [LARGE SCALE GENOMIC DNA]</scope>
    <source>
        <strain evidence="2 3">KBS708</strain>
    </source>
</reference>
<dbReference type="STRING" id="861299.J421_2302"/>
<protein>
    <submittedName>
        <fullName evidence="2">Uncharacterized protein</fullName>
    </submittedName>
</protein>
<proteinExistence type="predicted"/>
<dbReference type="HOGENOM" id="CLU_1223278_0_0_0"/>
<evidence type="ECO:0000313" key="2">
    <source>
        <dbReference type="EMBL" id="AHG89839.1"/>
    </source>
</evidence>
<dbReference type="InParanoid" id="W0RFH5"/>
<gene>
    <name evidence="2" type="ORF">J421_2302</name>
</gene>
<feature type="region of interest" description="Disordered" evidence="1">
    <location>
        <begin position="203"/>
        <end position="226"/>
    </location>
</feature>
<dbReference type="EMBL" id="CP007128">
    <property type="protein sequence ID" value="AHG89839.1"/>
    <property type="molecule type" value="Genomic_DNA"/>
</dbReference>
<organism evidence="2 3">
    <name type="scientific">Gemmatirosa kalamazoonensis</name>
    <dbReference type="NCBI Taxonomy" id="861299"/>
    <lineage>
        <taxon>Bacteria</taxon>
        <taxon>Pseudomonadati</taxon>
        <taxon>Gemmatimonadota</taxon>
        <taxon>Gemmatimonadia</taxon>
        <taxon>Gemmatimonadales</taxon>
        <taxon>Gemmatimonadaceae</taxon>
        <taxon>Gemmatirosa</taxon>
    </lineage>
</organism>
<feature type="compositionally biased region" description="Basic residues" evidence="1">
    <location>
        <begin position="213"/>
        <end position="226"/>
    </location>
</feature>
<dbReference type="KEGG" id="gba:J421_2302"/>
<sequence>MPTTSLPQALAQTRPLPEIGIRAMLAAVHTRLDALARHSLPLLRAERALLVALWYSEADDAAFLHVEDGRAIPCDPTGADRLASVLAREDALVREVAALRELETALETYEAGGRLTLALIEGIDDPAGDAGDVHRVPCPGGLAHPATALGRDQTHRLAAYLAAIDEDVARATASGRTHDVASYSVERCVVSDRLQRRLTVAAAGDRQMTGRPRAPRPRAPRIAKSA</sequence>
<evidence type="ECO:0000313" key="3">
    <source>
        <dbReference type="Proteomes" id="UP000019151"/>
    </source>
</evidence>
<keyword evidence="3" id="KW-1185">Reference proteome</keyword>